<protein>
    <submittedName>
        <fullName evidence="1 3">Uncharacterized protein</fullName>
    </submittedName>
</protein>
<evidence type="ECO:0000313" key="1">
    <source>
        <dbReference type="EMBL" id="VDL77419.1"/>
    </source>
</evidence>
<dbReference type="Proteomes" id="UP000271162">
    <property type="component" value="Unassembled WGS sequence"/>
</dbReference>
<evidence type="ECO:0000313" key="3">
    <source>
        <dbReference type="WBParaSite" id="NBR_0001382901-mRNA-1"/>
    </source>
</evidence>
<name>A0A0N4YBI5_NIPBR</name>
<evidence type="ECO:0000313" key="2">
    <source>
        <dbReference type="Proteomes" id="UP000271162"/>
    </source>
</evidence>
<keyword evidence="2" id="KW-1185">Reference proteome</keyword>
<dbReference type="WBParaSite" id="NBR_0001382901-mRNA-1">
    <property type="protein sequence ID" value="NBR_0001382901-mRNA-1"/>
    <property type="gene ID" value="NBR_0001382901"/>
</dbReference>
<proteinExistence type="predicted"/>
<reference evidence="1 2" key="2">
    <citation type="submission" date="2018-11" db="EMBL/GenBank/DDBJ databases">
        <authorList>
            <consortium name="Pathogen Informatics"/>
        </authorList>
    </citation>
    <scope>NUCLEOTIDE SEQUENCE [LARGE SCALE GENOMIC DNA]</scope>
</reference>
<dbReference type="EMBL" id="UYSL01021155">
    <property type="protein sequence ID" value="VDL77419.1"/>
    <property type="molecule type" value="Genomic_DNA"/>
</dbReference>
<gene>
    <name evidence="1" type="ORF">NBR_LOCUS13830</name>
</gene>
<reference evidence="3" key="1">
    <citation type="submission" date="2017-02" db="UniProtKB">
        <authorList>
            <consortium name="WormBaseParasite"/>
        </authorList>
    </citation>
    <scope>IDENTIFICATION</scope>
</reference>
<accession>A0A0N4YBI5</accession>
<organism evidence="3">
    <name type="scientific">Nippostrongylus brasiliensis</name>
    <name type="common">Rat hookworm</name>
    <dbReference type="NCBI Taxonomy" id="27835"/>
    <lineage>
        <taxon>Eukaryota</taxon>
        <taxon>Metazoa</taxon>
        <taxon>Ecdysozoa</taxon>
        <taxon>Nematoda</taxon>
        <taxon>Chromadorea</taxon>
        <taxon>Rhabditida</taxon>
        <taxon>Rhabditina</taxon>
        <taxon>Rhabditomorpha</taxon>
        <taxon>Strongyloidea</taxon>
        <taxon>Heligmosomidae</taxon>
        <taxon>Nippostrongylus</taxon>
    </lineage>
</organism>
<dbReference type="AlphaFoldDB" id="A0A0N4YBI5"/>
<sequence>MWGEKEKTDPLLLRGLGMGNGMSLHHHPKHLYHHLQEGINGKSRPVVLWKGDTARKKRFGEFSLAVWLR</sequence>